<dbReference type="InterPro" id="IPR013767">
    <property type="entry name" value="PAS_fold"/>
</dbReference>
<dbReference type="GO" id="GO:0043709">
    <property type="term" value="P:cell adhesion involved in single-species biofilm formation"/>
    <property type="evidence" value="ECO:0007669"/>
    <property type="project" value="TreeGrafter"/>
</dbReference>
<feature type="transmembrane region" description="Helical" evidence="8">
    <location>
        <begin position="138"/>
        <end position="163"/>
    </location>
</feature>
<evidence type="ECO:0000259" key="9">
    <source>
        <dbReference type="PROSITE" id="PS50112"/>
    </source>
</evidence>
<dbReference type="NCBIfam" id="TIGR00229">
    <property type="entry name" value="sensory_box"/>
    <property type="match status" value="1"/>
</dbReference>
<dbReference type="CDD" id="cd01949">
    <property type="entry name" value="GGDEF"/>
    <property type="match status" value="1"/>
</dbReference>
<feature type="transmembrane region" description="Helical" evidence="8">
    <location>
        <begin position="169"/>
        <end position="194"/>
    </location>
</feature>
<dbReference type="GO" id="GO:1902201">
    <property type="term" value="P:negative regulation of bacterial-type flagellum-dependent cell motility"/>
    <property type="evidence" value="ECO:0007669"/>
    <property type="project" value="TreeGrafter"/>
</dbReference>
<keyword evidence="4 8" id="KW-0812">Transmembrane</keyword>
<evidence type="ECO:0000259" key="10">
    <source>
        <dbReference type="PROSITE" id="PS50887"/>
    </source>
</evidence>
<organism evidence="11 12">
    <name type="scientific">Nguyenibacter vanlangensis</name>
    <dbReference type="NCBI Taxonomy" id="1216886"/>
    <lineage>
        <taxon>Bacteria</taxon>
        <taxon>Pseudomonadati</taxon>
        <taxon>Pseudomonadota</taxon>
        <taxon>Alphaproteobacteria</taxon>
        <taxon>Acetobacterales</taxon>
        <taxon>Acetobacteraceae</taxon>
        <taxon>Nguyenibacter</taxon>
    </lineage>
</organism>
<dbReference type="InterPro" id="IPR007895">
    <property type="entry name" value="MASE1"/>
</dbReference>
<dbReference type="InterPro" id="IPR029787">
    <property type="entry name" value="Nucleotide_cyclase"/>
</dbReference>
<dbReference type="PANTHER" id="PTHR45138">
    <property type="entry name" value="REGULATORY COMPONENTS OF SENSORY TRANSDUCTION SYSTEM"/>
    <property type="match status" value="1"/>
</dbReference>
<feature type="transmembrane region" description="Helical" evidence="8">
    <location>
        <begin position="257"/>
        <end position="281"/>
    </location>
</feature>
<keyword evidence="3" id="KW-1003">Cell membrane</keyword>
<sequence>MTGIFPGGNFLDRTLNGALNGVLSRRSDGRGIATVAICVVWCLCALASVTWTRHGGGVSMIWPANAVMLAAILRIPGFDRRFYPLLLFIMAALVNLEDHRPWIVVLGFAGANTIEVVLAAGLVRRISPVSNLFGRVDWAFRFAVAIFLSVLCSALVAGGALFLGEGRAWIGGGMIWMMGHLPGLLIIVPMLLALRPHGDGPLGDGDDMAARARMPRRLTVLALMVLAAVAAIVAFGQSRYPVQFLLLPPLLLATYRLYAQGAALSVAVIGIIGSFFIFTGSGPGMAFHGPSAVKVYIFEFDLATIFFCALPLGAVLTQRDQKTALAEQRLQDFRLLADGVGDVLFRVDDGGHWSYLNPAFERMSGFDVPSRIGQPMLDGIVAEDRPALALAEAELRGGQRQDLRQIVRISRRDGAIRHAEIVAYRLDGGRGFGGLIRDVTDQMTVDARNRQIAAAHELAANTDELTGLPNRRAFFHALDACLPEAAPHVAVAMFDLDHFKSINDRYGHPVGDIVLRRVATAVQAALRDTDLVARIGGEEFAILIVGETAERAVGLARRVVRVVSAEPIEVPSGPSLHVTISMGVACREGAETRSALMDRVDQALYAAKRGGRNRLTVAGTPLNATHVNATGG</sequence>
<dbReference type="Proteomes" id="UP000534870">
    <property type="component" value="Unassembled WGS sequence"/>
</dbReference>
<dbReference type="EMBL" id="JABXXP010000153">
    <property type="protein sequence ID" value="NVN11316.1"/>
    <property type="molecule type" value="Genomic_DNA"/>
</dbReference>
<dbReference type="InterPro" id="IPR043128">
    <property type="entry name" value="Rev_trsase/Diguanyl_cyclase"/>
</dbReference>
<evidence type="ECO:0000313" key="12">
    <source>
        <dbReference type="Proteomes" id="UP000534870"/>
    </source>
</evidence>
<dbReference type="NCBIfam" id="TIGR00254">
    <property type="entry name" value="GGDEF"/>
    <property type="match status" value="1"/>
</dbReference>
<evidence type="ECO:0000256" key="7">
    <source>
        <dbReference type="ARBA" id="ARBA00034247"/>
    </source>
</evidence>
<accession>A0A7Y7IVV9</accession>
<dbReference type="InterPro" id="IPR050469">
    <property type="entry name" value="Diguanylate_Cyclase"/>
</dbReference>
<keyword evidence="6 8" id="KW-0472">Membrane</keyword>
<dbReference type="Pfam" id="PF00990">
    <property type="entry name" value="GGDEF"/>
    <property type="match status" value="1"/>
</dbReference>
<protein>
    <recommendedName>
        <fullName evidence="2">diguanylate cyclase</fullName>
        <ecNumber evidence="2">2.7.7.65</ecNumber>
    </recommendedName>
</protein>
<evidence type="ECO:0000256" key="8">
    <source>
        <dbReference type="SAM" id="Phobius"/>
    </source>
</evidence>
<dbReference type="Gene3D" id="3.30.450.20">
    <property type="entry name" value="PAS domain"/>
    <property type="match status" value="1"/>
</dbReference>
<dbReference type="CDD" id="cd00130">
    <property type="entry name" value="PAS"/>
    <property type="match status" value="1"/>
</dbReference>
<name>A0A7Y7IVV9_9PROT</name>
<feature type="transmembrane region" description="Helical" evidence="8">
    <location>
        <begin position="218"/>
        <end position="237"/>
    </location>
</feature>
<feature type="domain" description="GGDEF" evidence="10">
    <location>
        <begin position="487"/>
        <end position="620"/>
    </location>
</feature>
<dbReference type="SUPFAM" id="SSF55073">
    <property type="entry name" value="Nucleotide cyclase"/>
    <property type="match status" value="1"/>
</dbReference>
<dbReference type="GO" id="GO:0005886">
    <property type="term" value="C:plasma membrane"/>
    <property type="evidence" value="ECO:0007669"/>
    <property type="project" value="UniProtKB-SubCell"/>
</dbReference>
<evidence type="ECO:0000256" key="5">
    <source>
        <dbReference type="ARBA" id="ARBA00022989"/>
    </source>
</evidence>
<comment type="caution">
    <text evidence="11">The sequence shown here is derived from an EMBL/GenBank/DDBJ whole genome shotgun (WGS) entry which is preliminary data.</text>
</comment>
<dbReference type="PROSITE" id="PS50887">
    <property type="entry name" value="GGDEF"/>
    <property type="match status" value="1"/>
</dbReference>
<evidence type="ECO:0000256" key="2">
    <source>
        <dbReference type="ARBA" id="ARBA00012528"/>
    </source>
</evidence>
<comment type="subcellular location">
    <subcellularLocation>
        <location evidence="1">Cell membrane</location>
        <topology evidence="1">Multi-pass membrane protein</topology>
    </subcellularLocation>
</comment>
<dbReference type="InterPro" id="IPR000014">
    <property type="entry name" value="PAS"/>
</dbReference>
<feature type="transmembrane region" description="Helical" evidence="8">
    <location>
        <begin position="102"/>
        <end position="126"/>
    </location>
</feature>
<evidence type="ECO:0000313" key="11">
    <source>
        <dbReference type="EMBL" id="NVN11316.1"/>
    </source>
</evidence>
<dbReference type="GO" id="GO:0052621">
    <property type="term" value="F:diguanylate cyclase activity"/>
    <property type="evidence" value="ECO:0007669"/>
    <property type="project" value="UniProtKB-EC"/>
</dbReference>
<feature type="domain" description="PAS" evidence="9">
    <location>
        <begin position="329"/>
        <end position="377"/>
    </location>
</feature>
<feature type="transmembrane region" description="Helical" evidence="8">
    <location>
        <begin position="32"/>
        <end position="51"/>
    </location>
</feature>
<comment type="catalytic activity">
    <reaction evidence="7">
        <text>2 GTP = 3',3'-c-di-GMP + 2 diphosphate</text>
        <dbReference type="Rhea" id="RHEA:24898"/>
        <dbReference type="ChEBI" id="CHEBI:33019"/>
        <dbReference type="ChEBI" id="CHEBI:37565"/>
        <dbReference type="ChEBI" id="CHEBI:58805"/>
        <dbReference type="EC" id="2.7.7.65"/>
    </reaction>
</comment>
<proteinExistence type="predicted"/>
<dbReference type="GO" id="GO:0006355">
    <property type="term" value="P:regulation of DNA-templated transcription"/>
    <property type="evidence" value="ECO:0007669"/>
    <property type="project" value="InterPro"/>
</dbReference>
<gene>
    <name evidence="11" type="ORF">HUK84_09260</name>
</gene>
<keyword evidence="5 8" id="KW-1133">Transmembrane helix</keyword>
<dbReference type="EC" id="2.7.7.65" evidence="2"/>
<evidence type="ECO:0000256" key="1">
    <source>
        <dbReference type="ARBA" id="ARBA00004651"/>
    </source>
</evidence>
<evidence type="ECO:0000256" key="3">
    <source>
        <dbReference type="ARBA" id="ARBA00022475"/>
    </source>
</evidence>
<dbReference type="AlphaFoldDB" id="A0A7Y7IVV9"/>
<dbReference type="Pfam" id="PF00989">
    <property type="entry name" value="PAS"/>
    <property type="match status" value="1"/>
</dbReference>
<evidence type="ECO:0000256" key="4">
    <source>
        <dbReference type="ARBA" id="ARBA00022692"/>
    </source>
</evidence>
<dbReference type="Gene3D" id="3.30.70.270">
    <property type="match status" value="1"/>
</dbReference>
<dbReference type="InterPro" id="IPR035965">
    <property type="entry name" value="PAS-like_dom_sf"/>
</dbReference>
<dbReference type="PROSITE" id="PS50112">
    <property type="entry name" value="PAS"/>
    <property type="match status" value="1"/>
</dbReference>
<dbReference type="SUPFAM" id="SSF55785">
    <property type="entry name" value="PYP-like sensor domain (PAS domain)"/>
    <property type="match status" value="1"/>
</dbReference>
<dbReference type="InterPro" id="IPR000160">
    <property type="entry name" value="GGDEF_dom"/>
</dbReference>
<feature type="transmembrane region" description="Helical" evidence="8">
    <location>
        <begin position="293"/>
        <end position="316"/>
    </location>
</feature>
<reference evidence="11 12" key="1">
    <citation type="submission" date="2020-06" db="EMBL/GenBank/DDBJ databases">
        <title>Description of novel acetic acid bacteria.</title>
        <authorList>
            <person name="Sombolestani A."/>
        </authorList>
    </citation>
    <scope>NUCLEOTIDE SEQUENCE [LARGE SCALE GENOMIC DNA]</scope>
    <source>
        <strain evidence="11 12">LMG 31431</strain>
    </source>
</reference>
<dbReference type="SMART" id="SM00091">
    <property type="entry name" value="PAS"/>
    <property type="match status" value="1"/>
</dbReference>
<feature type="transmembrane region" description="Helical" evidence="8">
    <location>
        <begin position="57"/>
        <end position="73"/>
    </location>
</feature>
<dbReference type="FunFam" id="3.30.70.270:FF:000001">
    <property type="entry name" value="Diguanylate cyclase domain protein"/>
    <property type="match status" value="1"/>
</dbReference>
<dbReference type="SMART" id="SM00267">
    <property type="entry name" value="GGDEF"/>
    <property type="match status" value="1"/>
</dbReference>
<evidence type="ECO:0000256" key="6">
    <source>
        <dbReference type="ARBA" id="ARBA00023136"/>
    </source>
</evidence>
<dbReference type="PANTHER" id="PTHR45138:SF9">
    <property type="entry name" value="DIGUANYLATE CYCLASE DGCM-RELATED"/>
    <property type="match status" value="1"/>
</dbReference>
<dbReference type="Pfam" id="PF05231">
    <property type="entry name" value="MASE1"/>
    <property type="match status" value="1"/>
</dbReference>